<organism evidence="1 2">
    <name type="scientific">Trichonephila clavata</name>
    <name type="common">Joro spider</name>
    <name type="synonym">Nephila clavata</name>
    <dbReference type="NCBI Taxonomy" id="2740835"/>
    <lineage>
        <taxon>Eukaryota</taxon>
        <taxon>Metazoa</taxon>
        <taxon>Ecdysozoa</taxon>
        <taxon>Arthropoda</taxon>
        <taxon>Chelicerata</taxon>
        <taxon>Arachnida</taxon>
        <taxon>Araneae</taxon>
        <taxon>Araneomorphae</taxon>
        <taxon>Entelegynae</taxon>
        <taxon>Araneoidea</taxon>
        <taxon>Nephilidae</taxon>
        <taxon>Trichonephila</taxon>
    </lineage>
</organism>
<accession>A0A8X6G6Z0</accession>
<dbReference type="GO" id="GO:0003676">
    <property type="term" value="F:nucleic acid binding"/>
    <property type="evidence" value="ECO:0007669"/>
    <property type="project" value="InterPro"/>
</dbReference>
<dbReference type="InterPro" id="IPR036397">
    <property type="entry name" value="RNaseH_sf"/>
</dbReference>
<evidence type="ECO:0000313" key="1">
    <source>
        <dbReference type="EMBL" id="GFQ97616.1"/>
    </source>
</evidence>
<keyword evidence="2" id="KW-1185">Reference proteome</keyword>
<name>A0A8X6G6Z0_TRICU</name>
<dbReference type="Gene3D" id="3.30.420.10">
    <property type="entry name" value="Ribonuclease H-like superfamily/Ribonuclease H"/>
    <property type="match status" value="1"/>
</dbReference>
<dbReference type="OrthoDB" id="4843387at2759"/>
<dbReference type="EMBL" id="BMAO01014860">
    <property type="protein sequence ID" value="GFQ97616.1"/>
    <property type="molecule type" value="Genomic_DNA"/>
</dbReference>
<protein>
    <submittedName>
        <fullName evidence="1">Transposable element Tc1 transposase</fullName>
    </submittedName>
</protein>
<gene>
    <name evidence="1" type="primary">X975_22545</name>
    <name evidence="1" type="ORF">TNCT_600161</name>
</gene>
<reference evidence="1" key="1">
    <citation type="submission" date="2020-07" db="EMBL/GenBank/DDBJ databases">
        <title>Multicomponent nature underlies the extraordinary mechanical properties of spider dragline silk.</title>
        <authorList>
            <person name="Kono N."/>
            <person name="Nakamura H."/>
            <person name="Mori M."/>
            <person name="Yoshida Y."/>
            <person name="Ohtoshi R."/>
            <person name="Malay A.D."/>
            <person name="Moran D.A.P."/>
            <person name="Tomita M."/>
            <person name="Numata K."/>
            <person name="Arakawa K."/>
        </authorList>
    </citation>
    <scope>NUCLEOTIDE SEQUENCE</scope>
</reference>
<dbReference type="Proteomes" id="UP000887116">
    <property type="component" value="Unassembled WGS sequence"/>
</dbReference>
<dbReference type="AlphaFoldDB" id="A0A8X6G6Z0"/>
<comment type="caution">
    <text evidence="1">The sequence shown here is derived from an EMBL/GenBank/DDBJ whole genome shotgun (WGS) entry which is preliminary data.</text>
</comment>
<sequence length="100" mass="11284">MPGERLLPECIVPPVKFGGGGIMVWGGFSWYELGFLISIHDKFNANFASNIIDSNALPMLLQFYEFHSCYFLEDNTTCHVAKSTMDLYDDNGVSRLDWPA</sequence>
<evidence type="ECO:0000313" key="2">
    <source>
        <dbReference type="Proteomes" id="UP000887116"/>
    </source>
</evidence>
<proteinExistence type="predicted"/>